<dbReference type="AlphaFoldDB" id="A0A9W6D2M9"/>
<dbReference type="InterPro" id="IPR011723">
    <property type="entry name" value="Znf/thioredoxin_put"/>
</dbReference>
<keyword evidence="1" id="KW-0812">Transmembrane</keyword>
<keyword evidence="4" id="KW-1185">Reference proteome</keyword>
<accession>A0A9W6D2M9</accession>
<evidence type="ECO:0000313" key="3">
    <source>
        <dbReference type="EMBL" id="GLI33102.1"/>
    </source>
</evidence>
<keyword evidence="1" id="KW-1133">Transmembrane helix</keyword>
<dbReference type="InterPro" id="IPR021834">
    <property type="entry name" value="DUF3426"/>
</dbReference>
<keyword evidence="1" id="KW-0472">Membrane</keyword>
<evidence type="ECO:0000313" key="4">
    <source>
        <dbReference type="Proteomes" id="UP001144372"/>
    </source>
</evidence>
<dbReference type="EMBL" id="BSDR01000001">
    <property type="protein sequence ID" value="GLI33102.1"/>
    <property type="molecule type" value="Genomic_DNA"/>
</dbReference>
<dbReference type="Pfam" id="PF13717">
    <property type="entry name" value="Zn_ribbon_4"/>
    <property type="match status" value="1"/>
</dbReference>
<dbReference type="Proteomes" id="UP001144372">
    <property type="component" value="Unassembled WGS sequence"/>
</dbReference>
<gene>
    <name evidence="3" type="ORF">DAMNIGENAA_05350</name>
</gene>
<reference evidence="3" key="1">
    <citation type="submission" date="2022-12" db="EMBL/GenBank/DDBJ databases">
        <title>Reference genome sequencing for broad-spectrum identification of bacterial and archaeal isolates by mass spectrometry.</title>
        <authorList>
            <person name="Sekiguchi Y."/>
            <person name="Tourlousse D.M."/>
        </authorList>
    </citation>
    <scope>NUCLEOTIDE SEQUENCE</scope>
    <source>
        <strain evidence="3">ASRB1</strain>
    </source>
</reference>
<proteinExistence type="predicted"/>
<organism evidence="3 4">
    <name type="scientific">Desulforhabdus amnigena</name>
    <dbReference type="NCBI Taxonomy" id="40218"/>
    <lineage>
        <taxon>Bacteria</taxon>
        <taxon>Pseudomonadati</taxon>
        <taxon>Thermodesulfobacteriota</taxon>
        <taxon>Syntrophobacteria</taxon>
        <taxon>Syntrophobacterales</taxon>
        <taxon>Syntrophobacteraceae</taxon>
        <taxon>Desulforhabdus</taxon>
    </lineage>
</organism>
<comment type="caution">
    <text evidence="3">The sequence shown here is derived from an EMBL/GenBank/DDBJ whole genome shotgun (WGS) entry which is preliminary data.</text>
</comment>
<dbReference type="RefSeq" id="WP_281792119.1">
    <property type="nucleotide sequence ID" value="NZ_BSDR01000001.1"/>
</dbReference>
<evidence type="ECO:0000259" key="2">
    <source>
        <dbReference type="Pfam" id="PF13717"/>
    </source>
</evidence>
<protein>
    <recommendedName>
        <fullName evidence="2">Zinc finger/thioredoxin putative domain-containing protein</fullName>
    </recommendedName>
</protein>
<dbReference type="Pfam" id="PF11906">
    <property type="entry name" value="DUF3426"/>
    <property type="match status" value="1"/>
</dbReference>
<feature type="transmembrane region" description="Helical" evidence="1">
    <location>
        <begin position="94"/>
        <end position="113"/>
    </location>
</feature>
<name>A0A9W6D2M9_9BACT</name>
<evidence type="ECO:0000256" key="1">
    <source>
        <dbReference type="SAM" id="Phobius"/>
    </source>
</evidence>
<dbReference type="NCBIfam" id="TIGR02098">
    <property type="entry name" value="MJ0042_CXXC"/>
    <property type="match status" value="1"/>
</dbReference>
<sequence length="265" mass="29446">MIVTCESCKTKFRLDPARLKGPKSKVRCSKCGNVFSVGNPPEFIEEKPKEDLFVQMELPSEEIQTEEDDLLISRSMPAPSVPLQPRKSSPWKTVLIWLVPLIVLGIVVVWFFTIKGGSTTSAPDQNAASSPGEMEQPTVSILDSTKAYFLENVHAGQLFVVEGEAVNESSKPVSFILLEGKLYTSNNQVAQNQKSFCGNAMTRDELRQMPIAEIQNRMMNREGKNLSNVHVASGVKIPFMLVFHNLPDLNVLNDYSVEVISAKMD</sequence>
<feature type="domain" description="Zinc finger/thioredoxin putative" evidence="2">
    <location>
        <begin position="1"/>
        <end position="35"/>
    </location>
</feature>